<keyword evidence="4" id="KW-0677">Repeat</keyword>
<dbReference type="InterPro" id="IPR036322">
    <property type="entry name" value="WD40_repeat_dom_sf"/>
</dbReference>
<evidence type="ECO:0000313" key="7">
    <source>
        <dbReference type="EMBL" id="SPP85966.1"/>
    </source>
</evidence>
<keyword evidence="3 5" id="KW-0853">WD repeat</keyword>
<dbReference type="OrthoDB" id="10260946at2759"/>
<dbReference type="OMA" id="GGCARLW"/>
<dbReference type="Pfam" id="PF00400">
    <property type="entry name" value="WD40"/>
    <property type="match status" value="2"/>
</dbReference>
<dbReference type="PANTHER" id="PTHR46853:SF1">
    <property type="entry name" value="METHYLOSOME PROTEIN 50"/>
    <property type="match status" value="1"/>
</dbReference>
<name>A0A3B0KJN2_DROGU</name>
<accession>A0A3B0KJN2</accession>
<dbReference type="InterPro" id="IPR015943">
    <property type="entry name" value="WD40/YVTN_repeat-like_dom_sf"/>
</dbReference>
<evidence type="ECO:0000256" key="1">
    <source>
        <dbReference type="ARBA" id="ARBA00004496"/>
    </source>
</evidence>
<dbReference type="InterPro" id="IPR052139">
    <property type="entry name" value="Methylosome_Comp_WDR77"/>
</dbReference>
<evidence type="ECO:0000256" key="6">
    <source>
        <dbReference type="SAM" id="MobiDB-lite"/>
    </source>
</evidence>
<dbReference type="InterPro" id="IPR001680">
    <property type="entry name" value="WD40_rpt"/>
</dbReference>
<keyword evidence="2" id="KW-0963">Cytoplasm</keyword>
<feature type="region of interest" description="Disordered" evidence="6">
    <location>
        <begin position="1"/>
        <end position="20"/>
    </location>
</feature>
<dbReference type="AlphaFoldDB" id="A0A3B0KJN2"/>
<evidence type="ECO:0000256" key="5">
    <source>
        <dbReference type="PROSITE-ProRule" id="PRU00221"/>
    </source>
</evidence>
<protein>
    <submittedName>
        <fullName evidence="7">Blast:Protein valois</fullName>
    </submittedName>
</protein>
<evidence type="ECO:0000256" key="2">
    <source>
        <dbReference type="ARBA" id="ARBA00022490"/>
    </source>
</evidence>
<dbReference type="InterPro" id="IPR019775">
    <property type="entry name" value="WD40_repeat_CS"/>
</dbReference>
<feature type="compositionally biased region" description="Basic and acidic residues" evidence="6">
    <location>
        <begin position="8"/>
        <end position="17"/>
    </location>
</feature>
<keyword evidence="8" id="KW-1185">Reference proteome</keyword>
<dbReference type="PANTHER" id="PTHR46853">
    <property type="entry name" value="METHYLOSOME PROTEIN 50"/>
    <property type="match status" value="1"/>
</dbReference>
<proteinExistence type="predicted"/>
<evidence type="ECO:0000256" key="3">
    <source>
        <dbReference type="ARBA" id="ARBA00022574"/>
    </source>
</evidence>
<gene>
    <name evidence="7" type="ORF">DGUA_6G004556</name>
</gene>
<evidence type="ECO:0000313" key="8">
    <source>
        <dbReference type="Proteomes" id="UP000268350"/>
    </source>
</evidence>
<comment type="subcellular location">
    <subcellularLocation>
        <location evidence="1">Cytoplasm</location>
    </subcellularLocation>
</comment>
<dbReference type="EMBL" id="OUUW01000010">
    <property type="protein sequence ID" value="SPP85966.1"/>
    <property type="molecule type" value="Genomic_DNA"/>
</dbReference>
<dbReference type="Gene3D" id="2.130.10.10">
    <property type="entry name" value="YVTN repeat-like/Quinoprotein amine dehydrogenase"/>
    <property type="match status" value="1"/>
</dbReference>
<dbReference type="GO" id="GO:0007309">
    <property type="term" value="P:oocyte axis specification"/>
    <property type="evidence" value="ECO:0007669"/>
    <property type="project" value="TreeGrafter"/>
</dbReference>
<dbReference type="SUPFAM" id="SSF50978">
    <property type="entry name" value="WD40 repeat-like"/>
    <property type="match status" value="1"/>
</dbReference>
<dbReference type="SMART" id="SM00320">
    <property type="entry name" value="WD40"/>
    <property type="match status" value="2"/>
</dbReference>
<dbReference type="GO" id="GO:0034709">
    <property type="term" value="C:methylosome"/>
    <property type="evidence" value="ECO:0007669"/>
    <property type="project" value="TreeGrafter"/>
</dbReference>
<dbReference type="PROSITE" id="PS50082">
    <property type="entry name" value="WD_REPEATS_2"/>
    <property type="match status" value="1"/>
</dbReference>
<dbReference type="Proteomes" id="UP000268350">
    <property type="component" value="Unassembled WGS sequence"/>
</dbReference>
<evidence type="ECO:0000256" key="4">
    <source>
        <dbReference type="ARBA" id="ARBA00022737"/>
    </source>
</evidence>
<dbReference type="STRING" id="7266.A0A3B0KJN2"/>
<sequence>MFPQRSSEVYRKPDSHDPPPNIELAGNLEYPNLNAADLSARMENLSLRLHGCWDSISLNEQNHFALATNRREGGEWWGVFLGYSEENVKHMTVENADYKLQSTHTVNIVRYASNNVLLAALGNTKLQAWSTYSKVRNPKSPYCLFMMGESAAHPSPISHLSVFKSVPNTAVSASPDGTINMWNFSGADLVSSYRTNYAHTDRLTGMATPVSTANQFVTCDRGGCARIWDARAAAPSSLTLYNDARHMISFTCAAWAETTQPQADNCIYFGDFDGNVHTIDTRVPKQFQETIQYFEDSIISQLSVNGSHLAVMSNEPAGVKIDKIENGKHEIIYTNMDTHDRQTDAVWTNERTLLTIGHGRKMARHSIP</sequence>
<reference evidence="8" key="1">
    <citation type="submission" date="2018-01" db="EMBL/GenBank/DDBJ databases">
        <authorList>
            <person name="Alioto T."/>
            <person name="Alioto T."/>
        </authorList>
    </citation>
    <scope>NUCLEOTIDE SEQUENCE [LARGE SCALE GENOMIC DNA]</scope>
</reference>
<feature type="repeat" description="WD" evidence="5">
    <location>
        <begin position="150"/>
        <end position="192"/>
    </location>
</feature>
<organism evidence="7 8">
    <name type="scientific">Drosophila guanche</name>
    <name type="common">Fruit fly</name>
    <dbReference type="NCBI Taxonomy" id="7266"/>
    <lineage>
        <taxon>Eukaryota</taxon>
        <taxon>Metazoa</taxon>
        <taxon>Ecdysozoa</taxon>
        <taxon>Arthropoda</taxon>
        <taxon>Hexapoda</taxon>
        <taxon>Insecta</taxon>
        <taxon>Pterygota</taxon>
        <taxon>Neoptera</taxon>
        <taxon>Endopterygota</taxon>
        <taxon>Diptera</taxon>
        <taxon>Brachycera</taxon>
        <taxon>Muscomorpha</taxon>
        <taxon>Ephydroidea</taxon>
        <taxon>Drosophilidae</taxon>
        <taxon>Drosophila</taxon>
        <taxon>Sophophora</taxon>
    </lineage>
</organism>
<dbReference type="PROSITE" id="PS00678">
    <property type="entry name" value="WD_REPEATS_1"/>
    <property type="match status" value="1"/>
</dbReference>